<evidence type="ECO:0000313" key="1">
    <source>
        <dbReference type="EMBL" id="OMJ26262.1"/>
    </source>
</evidence>
<proteinExistence type="predicted"/>
<sequence>MSSLLRYVPLSDSRTLGTPKAARICSQMNATITLAFTSGTTTTTSHLILVAGSGPATSIPHVWKGPET</sequence>
<reference evidence="1 2" key="1">
    <citation type="submission" date="2017-01" db="EMBL/GenBank/DDBJ databases">
        <authorList>
            <person name="Mah S.A."/>
            <person name="Swanson W.J."/>
            <person name="Moy G.W."/>
            <person name="Vacquier V.D."/>
        </authorList>
    </citation>
    <scope>NUCLEOTIDE SEQUENCE [LARGE SCALE GENOMIC DNA]</scope>
    <source>
        <strain evidence="1 2">GSMNP</strain>
    </source>
</reference>
<keyword evidence="2" id="KW-1185">Reference proteome</keyword>
<dbReference type="EMBL" id="LSSN01000044">
    <property type="protein sequence ID" value="OMJ26262.1"/>
    <property type="molecule type" value="Genomic_DNA"/>
</dbReference>
<organism evidence="1 2">
    <name type="scientific">Smittium culicis</name>
    <dbReference type="NCBI Taxonomy" id="133412"/>
    <lineage>
        <taxon>Eukaryota</taxon>
        <taxon>Fungi</taxon>
        <taxon>Fungi incertae sedis</taxon>
        <taxon>Zoopagomycota</taxon>
        <taxon>Kickxellomycotina</taxon>
        <taxon>Harpellomycetes</taxon>
        <taxon>Harpellales</taxon>
        <taxon>Legeriomycetaceae</taxon>
        <taxon>Smittium</taxon>
    </lineage>
</organism>
<accession>A0A1R1YH75</accession>
<dbReference type="AlphaFoldDB" id="A0A1R1YH75"/>
<gene>
    <name evidence="1" type="ORF">AYI70_g291</name>
</gene>
<name>A0A1R1YH75_9FUNG</name>
<comment type="caution">
    <text evidence="1">The sequence shown here is derived from an EMBL/GenBank/DDBJ whole genome shotgun (WGS) entry which is preliminary data.</text>
</comment>
<protein>
    <submittedName>
        <fullName evidence="1">Uncharacterized protein</fullName>
    </submittedName>
</protein>
<dbReference type="Proteomes" id="UP000187283">
    <property type="component" value="Unassembled WGS sequence"/>
</dbReference>
<evidence type="ECO:0000313" key="2">
    <source>
        <dbReference type="Proteomes" id="UP000187283"/>
    </source>
</evidence>